<keyword evidence="6" id="KW-0378">Hydrolase</keyword>
<dbReference type="RefSeq" id="WP_042678711.1">
    <property type="nucleotide sequence ID" value="NZ_CABKTM010000007.1"/>
</dbReference>
<keyword evidence="7" id="KW-1185">Reference proteome</keyword>
<comment type="caution">
    <text evidence="6">The sequence shown here is derived from an EMBL/GenBank/DDBJ whole genome shotgun (WGS) entry which is preliminary data.</text>
</comment>
<dbReference type="EMBL" id="JANJZL010000008">
    <property type="protein sequence ID" value="MCR2044736.1"/>
    <property type="molecule type" value="Genomic_DNA"/>
</dbReference>
<name>A0A9X2MPG3_9FIRM</name>
<feature type="domain" description="Acylphosphatase-like" evidence="5">
    <location>
        <begin position="3"/>
        <end position="89"/>
    </location>
</feature>
<dbReference type="GO" id="GO:0016787">
    <property type="term" value="F:hydrolase activity"/>
    <property type="evidence" value="ECO:0007669"/>
    <property type="project" value="UniProtKB-KW"/>
</dbReference>
<dbReference type="OrthoDB" id="9808093at2"/>
<dbReference type="SUPFAM" id="SSF54975">
    <property type="entry name" value="Acylphosphatase/BLUF domain-like"/>
    <property type="match status" value="1"/>
</dbReference>
<evidence type="ECO:0000256" key="2">
    <source>
        <dbReference type="ARBA" id="ARBA00032904"/>
    </source>
</evidence>
<comment type="caution">
    <text evidence="3">Lacks conserved residue(s) required for the propagation of feature annotation.</text>
</comment>
<proteinExistence type="inferred from homology"/>
<dbReference type="AlphaFoldDB" id="A0A9X2MPG3"/>
<accession>A0A9X2MPG3</accession>
<dbReference type="Pfam" id="PF00708">
    <property type="entry name" value="Acylphosphatase"/>
    <property type="match status" value="1"/>
</dbReference>
<evidence type="ECO:0000259" key="5">
    <source>
        <dbReference type="PROSITE" id="PS51160"/>
    </source>
</evidence>
<dbReference type="PROSITE" id="PS51160">
    <property type="entry name" value="ACYLPHOSPHATASE_3"/>
    <property type="match status" value="1"/>
</dbReference>
<gene>
    <name evidence="6" type="ORF">NSA23_11525</name>
</gene>
<comment type="similarity">
    <text evidence="4">Belongs to the acylphosphatase family.</text>
</comment>
<evidence type="ECO:0000256" key="1">
    <source>
        <dbReference type="ARBA" id="ARBA00015991"/>
    </source>
</evidence>
<dbReference type="InterPro" id="IPR001792">
    <property type="entry name" value="Acylphosphatase-like_dom"/>
</dbReference>
<evidence type="ECO:0000256" key="4">
    <source>
        <dbReference type="RuleBase" id="RU004168"/>
    </source>
</evidence>
<evidence type="ECO:0000313" key="6">
    <source>
        <dbReference type="EMBL" id="MCR2044736.1"/>
    </source>
</evidence>
<sequence>MIRKILTINGEVSEGGIRYHAQMQSSLFNLTGFAKKGSDNTVIIEVQGEEESINKFIKNIRKGNGFYKVSSIEEENTQVVEGEKIFAIK</sequence>
<evidence type="ECO:0000256" key="3">
    <source>
        <dbReference type="PROSITE-ProRule" id="PRU00520"/>
    </source>
</evidence>
<dbReference type="Proteomes" id="UP001142078">
    <property type="component" value="Unassembled WGS sequence"/>
</dbReference>
<organism evidence="6 7">
    <name type="scientific">Anaerosalibacter massiliensis</name>
    <dbReference type="NCBI Taxonomy" id="1347392"/>
    <lineage>
        <taxon>Bacteria</taxon>
        <taxon>Bacillati</taxon>
        <taxon>Bacillota</taxon>
        <taxon>Tissierellia</taxon>
        <taxon>Tissierellales</taxon>
        <taxon>Sporanaerobacteraceae</taxon>
        <taxon>Anaerosalibacter</taxon>
    </lineage>
</organism>
<dbReference type="Gene3D" id="3.30.70.100">
    <property type="match status" value="1"/>
</dbReference>
<evidence type="ECO:0000313" key="7">
    <source>
        <dbReference type="Proteomes" id="UP001142078"/>
    </source>
</evidence>
<protein>
    <recommendedName>
        <fullName evidence="1">Acylphosphatase</fullName>
    </recommendedName>
    <alternativeName>
        <fullName evidence="2">Acylphosphate phosphohydrolase</fullName>
    </alternativeName>
</protein>
<reference evidence="6" key="1">
    <citation type="submission" date="2022-07" db="EMBL/GenBank/DDBJ databases">
        <title>Enhanced cultured diversity of the mouse gut microbiota enables custom-made synthetic communities.</title>
        <authorList>
            <person name="Afrizal A."/>
        </authorList>
    </citation>
    <scope>NUCLEOTIDE SEQUENCE</scope>
    <source>
        <strain evidence="6">DSM 29482</strain>
    </source>
</reference>
<dbReference type="InterPro" id="IPR036046">
    <property type="entry name" value="Acylphosphatase-like_dom_sf"/>
</dbReference>